<evidence type="ECO:0000313" key="1">
    <source>
        <dbReference type="EMBL" id="SDM76851.1"/>
    </source>
</evidence>
<gene>
    <name evidence="1" type="ORF">SAMN04487766_106181</name>
</gene>
<sequence>MSGELVSQVPEAYSTGVMPFEGPSSRAVARASRREVDSVLGRAQVAHARDQARAVLASGALSNTAALVGLAEQCYESAPAGAPYYEAIVKAYGLGAARAIAGF</sequence>
<dbReference type="OrthoDB" id="3256762at2"/>
<evidence type="ECO:0000313" key="2">
    <source>
        <dbReference type="Proteomes" id="UP000199671"/>
    </source>
</evidence>
<dbReference type="AlphaFoldDB" id="A0A1G9VY22"/>
<reference evidence="1 2" key="1">
    <citation type="submission" date="2016-10" db="EMBL/GenBank/DDBJ databases">
        <authorList>
            <person name="de Groot N.N."/>
        </authorList>
    </citation>
    <scope>NUCLEOTIDE SEQUENCE [LARGE SCALE GENOMIC DNA]</scope>
    <source>
        <strain evidence="1 2">KPR-7B</strain>
    </source>
</reference>
<dbReference type="EMBL" id="FNHU01000006">
    <property type="protein sequence ID" value="SDM76851.1"/>
    <property type="molecule type" value="Genomic_DNA"/>
</dbReference>
<dbReference type="Proteomes" id="UP000199671">
    <property type="component" value="Unassembled WGS sequence"/>
</dbReference>
<organism evidence="1 2">
    <name type="scientific">Actinomyces ruminicola</name>
    <dbReference type="NCBI Taxonomy" id="332524"/>
    <lineage>
        <taxon>Bacteria</taxon>
        <taxon>Bacillati</taxon>
        <taxon>Actinomycetota</taxon>
        <taxon>Actinomycetes</taxon>
        <taxon>Actinomycetales</taxon>
        <taxon>Actinomycetaceae</taxon>
        <taxon>Actinomyces</taxon>
    </lineage>
</organism>
<accession>A0A1G9VY22</accession>
<dbReference type="RefSeq" id="WP_092610003.1">
    <property type="nucleotide sequence ID" value="NZ_FNHU01000006.1"/>
</dbReference>
<protein>
    <submittedName>
        <fullName evidence="1">Uncharacterized protein</fullName>
    </submittedName>
</protein>
<name>A0A1G9VY22_9ACTO</name>
<proteinExistence type="predicted"/>